<dbReference type="Proteomes" id="UP000001055">
    <property type="component" value="Unassembled WGS sequence"/>
</dbReference>
<dbReference type="RefSeq" id="XP_001805113.1">
    <property type="nucleotide sequence ID" value="XM_001805061.1"/>
</dbReference>
<proteinExistence type="predicted"/>
<dbReference type="GeneID" id="5982040"/>
<reference evidence="2" key="1">
    <citation type="journal article" date="2007" name="Plant Cell">
        <title>Dothideomycete-plant interactions illuminated by genome sequencing and EST analysis of the wheat pathogen Stagonospora nodorum.</title>
        <authorList>
            <person name="Hane J.K."/>
            <person name="Lowe R.G."/>
            <person name="Solomon P.S."/>
            <person name="Tan K.C."/>
            <person name="Schoch C.L."/>
            <person name="Spatafora J.W."/>
            <person name="Crous P.W."/>
            <person name="Kodira C."/>
            <person name="Birren B.W."/>
            <person name="Galagan J.E."/>
            <person name="Torriani S.F."/>
            <person name="McDonald B.A."/>
            <person name="Oliver R.P."/>
        </authorList>
    </citation>
    <scope>NUCLEOTIDE SEQUENCE [LARGE SCALE GENOMIC DNA]</scope>
    <source>
        <strain evidence="2">SN15 / ATCC MYA-4574 / FGSC 10173</strain>
    </source>
</reference>
<evidence type="ECO:0000313" key="2">
    <source>
        <dbReference type="Proteomes" id="UP000001055"/>
    </source>
</evidence>
<sequence>MTLLQQPQVKLEIKSTQEGSSLTGWRGHPMSHAYASAADGGFLEVDVDILEIRLPCSNVPNAPFGQQNSLLKDPPRSMSGSGYSADRLCPRIPILDWSSLCVEQSVHKPHCVVTLRKLCARGAKADAVGSALGEPVVR</sequence>
<organism evidence="1 2">
    <name type="scientific">Phaeosphaeria nodorum (strain SN15 / ATCC MYA-4574 / FGSC 10173)</name>
    <name type="common">Glume blotch fungus</name>
    <name type="synonym">Parastagonospora nodorum</name>
    <dbReference type="NCBI Taxonomy" id="321614"/>
    <lineage>
        <taxon>Eukaryota</taxon>
        <taxon>Fungi</taxon>
        <taxon>Dikarya</taxon>
        <taxon>Ascomycota</taxon>
        <taxon>Pezizomycotina</taxon>
        <taxon>Dothideomycetes</taxon>
        <taxon>Pleosporomycetidae</taxon>
        <taxon>Pleosporales</taxon>
        <taxon>Pleosporineae</taxon>
        <taxon>Phaeosphaeriaceae</taxon>
        <taxon>Parastagonospora</taxon>
    </lineage>
</organism>
<gene>
    <name evidence="1" type="ORF">SNOG_14945</name>
</gene>
<protein>
    <submittedName>
        <fullName evidence="1">Uncharacterized protein</fullName>
    </submittedName>
</protein>
<evidence type="ECO:0000313" key="1">
    <source>
        <dbReference type="EMBL" id="EAT77797.1"/>
    </source>
</evidence>
<dbReference type="EMBL" id="CH445358">
    <property type="protein sequence ID" value="EAT77797.1"/>
    <property type="molecule type" value="Genomic_DNA"/>
</dbReference>
<name>Q0U097_PHANO</name>
<accession>Q0U097</accession>
<dbReference type="AlphaFoldDB" id="Q0U097"/>
<dbReference type="InParanoid" id="Q0U097"/>
<dbReference type="KEGG" id="pno:SNOG_14945"/>